<gene>
    <name evidence="1" type="ORF">ACFFGV_12850</name>
</gene>
<comment type="caution">
    <text evidence="1">The sequence shown here is derived from an EMBL/GenBank/DDBJ whole genome shotgun (WGS) entry which is preliminary data.</text>
</comment>
<dbReference type="RefSeq" id="WP_377348451.1">
    <property type="nucleotide sequence ID" value="NZ_JBHLTP010000011.1"/>
</dbReference>
<evidence type="ECO:0000313" key="1">
    <source>
        <dbReference type="EMBL" id="MFC0524456.1"/>
    </source>
</evidence>
<keyword evidence="2" id="KW-1185">Reference proteome</keyword>
<name>A0ABV6LPW9_9BACI</name>
<evidence type="ECO:0000313" key="2">
    <source>
        <dbReference type="Proteomes" id="UP001589836"/>
    </source>
</evidence>
<accession>A0ABV6LPW9</accession>
<proteinExistence type="predicted"/>
<sequence length="170" mass="20243">MQMEPWKGEHQSFVDHVVRHVYLLPVEDRTMLQILEAISTVRPQLQSHLFPSNGCYYISLAQIIDHLMQHMQGKGRHLEKEWICTFWEMYDEARDTHLQLDHVIIQQSSNQFSVQKYFVHQIDDQVEEFIQSVIQWSRYTFQQIPDVIESIVLSTGKSVTYWPEKSEFST</sequence>
<organism evidence="1 2">
    <name type="scientific">Pontibacillus salicampi</name>
    <dbReference type="NCBI Taxonomy" id="1449801"/>
    <lineage>
        <taxon>Bacteria</taxon>
        <taxon>Bacillati</taxon>
        <taxon>Bacillota</taxon>
        <taxon>Bacilli</taxon>
        <taxon>Bacillales</taxon>
        <taxon>Bacillaceae</taxon>
        <taxon>Pontibacillus</taxon>
    </lineage>
</organism>
<dbReference type="EMBL" id="JBHLTP010000011">
    <property type="protein sequence ID" value="MFC0524456.1"/>
    <property type="molecule type" value="Genomic_DNA"/>
</dbReference>
<reference evidence="1 2" key="1">
    <citation type="submission" date="2024-09" db="EMBL/GenBank/DDBJ databases">
        <authorList>
            <person name="Sun Q."/>
            <person name="Mori K."/>
        </authorList>
    </citation>
    <scope>NUCLEOTIDE SEQUENCE [LARGE SCALE GENOMIC DNA]</scope>
    <source>
        <strain evidence="1 2">NCAIM B.02529</strain>
    </source>
</reference>
<protein>
    <submittedName>
        <fullName evidence="1">Uncharacterized protein</fullName>
    </submittedName>
</protein>
<dbReference type="Proteomes" id="UP001589836">
    <property type="component" value="Unassembled WGS sequence"/>
</dbReference>